<keyword evidence="7 9" id="KW-0472">Membrane</keyword>
<keyword evidence="6 9" id="KW-1133">Transmembrane helix</keyword>
<name>A0AAV5RQF0_MAUHU</name>
<evidence type="ECO:0000256" key="7">
    <source>
        <dbReference type="ARBA" id="ARBA00023136"/>
    </source>
</evidence>
<organism evidence="10 11">
    <name type="scientific">Maudiozyma humilis</name>
    <name type="common">Sour dough yeast</name>
    <name type="synonym">Kazachstania humilis</name>
    <dbReference type="NCBI Taxonomy" id="51915"/>
    <lineage>
        <taxon>Eukaryota</taxon>
        <taxon>Fungi</taxon>
        <taxon>Dikarya</taxon>
        <taxon>Ascomycota</taxon>
        <taxon>Saccharomycotina</taxon>
        <taxon>Saccharomycetes</taxon>
        <taxon>Saccharomycetales</taxon>
        <taxon>Saccharomycetaceae</taxon>
        <taxon>Maudiozyma</taxon>
    </lineage>
</organism>
<dbReference type="GO" id="GO:0045047">
    <property type="term" value="P:protein targeting to ER"/>
    <property type="evidence" value="ECO:0007669"/>
    <property type="project" value="TreeGrafter"/>
</dbReference>
<dbReference type="Proteomes" id="UP001377567">
    <property type="component" value="Unassembled WGS sequence"/>
</dbReference>
<evidence type="ECO:0000256" key="2">
    <source>
        <dbReference type="ARBA" id="ARBA00007324"/>
    </source>
</evidence>
<evidence type="ECO:0000256" key="4">
    <source>
        <dbReference type="ARBA" id="ARBA00022692"/>
    </source>
</evidence>
<evidence type="ECO:0000256" key="3">
    <source>
        <dbReference type="ARBA" id="ARBA00017057"/>
    </source>
</evidence>
<sequence>MSKPVNVYSISQVSQVLNESLPGVLARLGYTETFELVDQKLLIGYSIALVAAVSFFIDKRFVHDDIVHYQQVLVGAYFVLSVIFWYFKKYVEKSVVYSGKTKNGNATIKISTAYEEGKPQYSVMFTDKDKKRVESKLEINTVFSAEGYLQTDLFLEWVKQQLATLDNKKQ</sequence>
<dbReference type="InterPro" id="IPR009582">
    <property type="entry name" value="Spc2/SPCS2"/>
</dbReference>
<evidence type="ECO:0000313" key="10">
    <source>
        <dbReference type="EMBL" id="GMM53761.1"/>
    </source>
</evidence>
<dbReference type="GO" id="GO:0005787">
    <property type="term" value="C:signal peptidase complex"/>
    <property type="evidence" value="ECO:0007669"/>
    <property type="project" value="InterPro"/>
</dbReference>
<comment type="caution">
    <text evidence="10">The sequence shown here is derived from an EMBL/GenBank/DDBJ whole genome shotgun (WGS) entry which is preliminary data.</text>
</comment>
<dbReference type="PANTHER" id="PTHR13085">
    <property type="entry name" value="MICROSOMAL SIGNAL PEPTIDASE 25 KDA SUBUNIT"/>
    <property type="match status" value="1"/>
</dbReference>
<dbReference type="Pfam" id="PF06703">
    <property type="entry name" value="SPC25"/>
    <property type="match status" value="1"/>
</dbReference>
<evidence type="ECO:0000256" key="6">
    <source>
        <dbReference type="ARBA" id="ARBA00022989"/>
    </source>
</evidence>
<evidence type="ECO:0000256" key="5">
    <source>
        <dbReference type="ARBA" id="ARBA00022824"/>
    </source>
</evidence>
<comment type="similarity">
    <text evidence="2">Belongs to the SPCS2 family.</text>
</comment>
<gene>
    <name evidence="10" type="ORF">DAKH74_003770</name>
</gene>
<keyword evidence="4 9" id="KW-0812">Transmembrane</keyword>
<evidence type="ECO:0000313" key="11">
    <source>
        <dbReference type="Proteomes" id="UP001377567"/>
    </source>
</evidence>
<dbReference type="EMBL" id="BTGD01000001">
    <property type="protein sequence ID" value="GMM53761.1"/>
    <property type="molecule type" value="Genomic_DNA"/>
</dbReference>
<evidence type="ECO:0000256" key="8">
    <source>
        <dbReference type="ARBA" id="ARBA00045608"/>
    </source>
</evidence>
<reference evidence="10 11" key="1">
    <citation type="journal article" date="2023" name="Elife">
        <title>Identification of key yeast species and microbe-microbe interactions impacting larval growth of Drosophila in the wild.</title>
        <authorList>
            <person name="Mure A."/>
            <person name="Sugiura Y."/>
            <person name="Maeda R."/>
            <person name="Honda K."/>
            <person name="Sakurai N."/>
            <person name="Takahashi Y."/>
            <person name="Watada M."/>
            <person name="Katoh T."/>
            <person name="Gotoh A."/>
            <person name="Gotoh Y."/>
            <person name="Taniguchi I."/>
            <person name="Nakamura K."/>
            <person name="Hayashi T."/>
            <person name="Katayama T."/>
            <person name="Uemura T."/>
            <person name="Hattori Y."/>
        </authorList>
    </citation>
    <scope>NUCLEOTIDE SEQUENCE [LARGE SCALE GENOMIC DNA]</scope>
    <source>
        <strain evidence="10 11">KH-74</strain>
    </source>
</reference>
<dbReference type="AlphaFoldDB" id="A0AAV5RQF0"/>
<evidence type="ECO:0000256" key="1">
    <source>
        <dbReference type="ARBA" id="ARBA00004477"/>
    </source>
</evidence>
<dbReference type="PANTHER" id="PTHR13085:SF0">
    <property type="entry name" value="SIGNAL PEPTIDASE COMPLEX SUBUNIT 2"/>
    <property type="match status" value="1"/>
</dbReference>
<dbReference type="GO" id="GO:0006465">
    <property type="term" value="P:signal peptide processing"/>
    <property type="evidence" value="ECO:0007669"/>
    <property type="project" value="InterPro"/>
</dbReference>
<evidence type="ECO:0000256" key="9">
    <source>
        <dbReference type="SAM" id="Phobius"/>
    </source>
</evidence>
<protein>
    <recommendedName>
        <fullName evidence="3">Signal peptidase complex subunit 2</fullName>
    </recommendedName>
</protein>
<feature type="transmembrane region" description="Helical" evidence="9">
    <location>
        <begin position="69"/>
        <end position="87"/>
    </location>
</feature>
<comment type="function">
    <text evidence="8">Component of the signal peptidase complex (SPC) which catalyzes the cleavage of N-terminal signal sequences from nascent proteins as they are translocated into the lumen of the endoplasmic reticulum. Enhances the enzymatic activity of SPC and facilitates the interactions between different components of the translocation site.</text>
</comment>
<proteinExistence type="inferred from homology"/>
<accession>A0AAV5RQF0</accession>
<feature type="transmembrane region" description="Helical" evidence="9">
    <location>
        <begin position="41"/>
        <end position="57"/>
    </location>
</feature>
<keyword evidence="11" id="KW-1185">Reference proteome</keyword>
<comment type="subcellular location">
    <subcellularLocation>
        <location evidence="1">Endoplasmic reticulum membrane</location>
        <topology evidence="1">Multi-pass membrane protein</topology>
    </subcellularLocation>
</comment>
<keyword evidence="5" id="KW-0256">Endoplasmic reticulum</keyword>